<gene>
    <name evidence="2" type="ORF">DF185_09355</name>
</gene>
<proteinExistence type="predicted"/>
<accession>A0A2V4ACC0</accession>
<organism evidence="2 3">
    <name type="scientific">Marinifilum breve</name>
    <dbReference type="NCBI Taxonomy" id="2184082"/>
    <lineage>
        <taxon>Bacteria</taxon>
        <taxon>Pseudomonadati</taxon>
        <taxon>Bacteroidota</taxon>
        <taxon>Bacteroidia</taxon>
        <taxon>Marinilabiliales</taxon>
        <taxon>Marinifilaceae</taxon>
    </lineage>
</organism>
<evidence type="ECO:0000313" key="3">
    <source>
        <dbReference type="Proteomes" id="UP000248079"/>
    </source>
</evidence>
<feature type="chain" id="PRO_5015923469" description="Fibrobacter succinogenes major paralogous domain-containing protein" evidence="1">
    <location>
        <begin position="20"/>
        <end position="219"/>
    </location>
</feature>
<comment type="caution">
    <text evidence="2">The sequence shown here is derived from an EMBL/GenBank/DDBJ whole genome shotgun (WGS) entry which is preliminary data.</text>
</comment>
<dbReference type="OrthoDB" id="9765957at2"/>
<evidence type="ECO:0008006" key="4">
    <source>
        <dbReference type="Google" id="ProtNLM"/>
    </source>
</evidence>
<feature type="signal peptide" evidence="1">
    <location>
        <begin position="1"/>
        <end position="19"/>
    </location>
</feature>
<name>A0A2V4ACC0_9BACT</name>
<reference evidence="2 3" key="1">
    <citation type="submission" date="2018-05" db="EMBL/GenBank/DDBJ databases">
        <title>Marinifilum breve JC075T sp. nov., a marine bacterium isolated from Yongle Blue Hole in the South China Sea.</title>
        <authorList>
            <person name="Fu T."/>
        </authorList>
    </citation>
    <scope>NUCLEOTIDE SEQUENCE [LARGE SCALE GENOMIC DNA]</scope>
    <source>
        <strain evidence="2 3">JC075</strain>
    </source>
</reference>
<dbReference type="RefSeq" id="WP_110360473.1">
    <property type="nucleotide sequence ID" value="NZ_QFLI01000003.1"/>
</dbReference>
<evidence type="ECO:0000256" key="1">
    <source>
        <dbReference type="SAM" id="SignalP"/>
    </source>
</evidence>
<dbReference type="EMBL" id="QFLI01000003">
    <property type="protein sequence ID" value="PXY01664.1"/>
    <property type="molecule type" value="Genomic_DNA"/>
</dbReference>
<dbReference type="Proteomes" id="UP000248079">
    <property type="component" value="Unassembled WGS sequence"/>
</dbReference>
<protein>
    <recommendedName>
        <fullName evidence="4">Fibrobacter succinogenes major paralogous domain-containing protein</fullName>
    </recommendedName>
</protein>
<evidence type="ECO:0000313" key="2">
    <source>
        <dbReference type="EMBL" id="PXY01664.1"/>
    </source>
</evidence>
<sequence>MKKILFLFAMLAIVATTKAQECDPVCPKSITVQHVKGDISAETVKITYETAEYQGQCFLTKNLGAKNSPTSLGNYGPDVDGWYFRWHELQGYVVGDAKWADVNNRYTDAVTDATDPCTQLLGAPWAMIPFSVWESFRMQNITSSVLQTKIKVNGASGLLDPLGNVINRSQGYYLTRDIYSLSSPSYQGDCYLVFSSGSAVAPNYYGQNYGLSVRCSRSL</sequence>
<dbReference type="AlphaFoldDB" id="A0A2V4ACC0"/>
<keyword evidence="1" id="KW-0732">Signal</keyword>
<keyword evidence="3" id="KW-1185">Reference proteome</keyword>